<feature type="region of interest" description="Disordered" evidence="1">
    <location>
        <begin position="466"/>
        <end position="502"/>
    </location>
</feature>
<organism evidence="2">
    <name type="scientific">Darwinula stevensoni</name>
    <dbReference type="NCBI Taxonomy" id="69355"/>
    <lineage>
        <taxon>Eukaryota</taxon>
        <taxon>Metazoa</taxon>
        <taxon>Ecdysozoa</taxon>
        <taxon>Arthropoda</taxon>
        <taxon>Crustacea</taxon>
        <taxon>Oligostraca</taxon>
        <taxon>Ostracoda</taxon>
        <taxon>Podocopa</taxon>
        <taxon>Podocopida</taxon>
        <taxon>Darwinulocopina</taxon>
        <taxon>Darwinuloidea</taxon>
        <taxon>Darwinulidae</taxon>
        <taxon>Darwinula</taxon>
    </lineage>
</organism>
<feature type="compositionally biased region" description="Polar residues" evidence="1">
    <location>
        <begin position="334"/>
        <end position="351"/>
    </location>
</feature>
<evidence type="ECO:0000313" key="3">
    <source>
        <dbReference type="Proteomes" id="UP000677054"/>
    </source>
</evidence>
<reference evidence="2" key="1">
    <citation type="submission" date="2020-11" db="EMBL/GenBank/DDBJ databases">
        <authorList>
            <person name="Tran Van P."/>
        </authorList>
    </citation>
    <scope>NUCLEOTIDE SEQUENCE</scope>
</reference>
<evidence type="ECO:0000313" key="2">
    <source>
        <dbReference type="EMBL" id="CAD7251200.1"/>
    </source>
</evidence>
<accession>A0A7R9ABT0</accession>
<protein>
    <submittedName>
        <fullName evidence="2">Uncharacterized protein</fullName>
    </submittedName>
</protein>
<feature type="non-terminal residue" evidence="2">
    <location>
        <position position="1"/>
    </location>
</feature>
<feature type="compositionally biased region" description="Polar residues" evidence="1">
    <location>
        <begin position="164"/>
        <end position="174"/>
    </location>
</feature>
<feature type="region of interest" description="Disordered" evidence="1">
    <location>
        <begin position="115"/>
        <end position="200"/>
    </location>
</feature>
<keyword evidence="3" id="KW-1185">Reference proteome</keyword>
<feature type="region of interest" description="Disordered" evidence="1">
    <location>
        <begin position="256"/>
        <end position="279"/>
    </location>
</feature>
<gene>
    <name evidence="2" type="ORF">DSTB1V02_LOCUS10967</name>
</gene>
<feature type="compositionally biased region" description="Basic and acidic residues" evidence="1">
    <location>
        <begin position="259"/>
        <end position="278"/>
    </location>
</feature>
<dbReference type="AlphaFoldDB" id="A0A7R9ABT0"/>
<feature type="compositionally biased region" description="Polar residues" evidence="1">
    <location>
        <begin position="1"/>
        <end position="12"/>
    </location>
</feature>
<dbReference type="EMBL" id="LR902876">
    <property type="protein sequence ID" value="CAD7251200.1"/>
    <property type="molecule type" value="Genomic_DNA"/>
</dbReference>
<sequence length="502" mass="55525">EDIRLSCSQQEEGTVRQKRKSESPGHKTVKKTKQSVVVPLRGNSHKSRKGKSYGSDKENAEPLIKECSLSSSKGMESLPIAQETIAKTPLHLQGKHVARTHTSILKRTAQEKLKKAVRRSSHRGKPTQKLVAKRSPSIVDATTDESQQQFQYPRTAPAAKYNLRKNNPQTSQKTGKTKRFLPSSSAQTAKALKPGKGGKVKNIATGVTSFIPALPAHGLSQEDIQRQKEEEHQKKMERELEAARKKHTLMQQRQLALKIKNEERTKKAKEKREMEAKVKPPYSKVKEGYGTMSQMGKMVVNKMASKHVSQLDFLGNINHPIIEEESQTDDEASTPVQPTNSSNRGAFNETFNFEEKKKLDKTATPKYPHTPSEVWMAMKDGGEVVISATPAAVGTVSKIDHLTSKPISYMGSHAVLTPAATAKTPMPLNQTPGSRHGTSMPCHEDMESTTPAQMNDYGLDHLVYTADDGTPEENPCAPSKQIPNWAKTSEWNLSGQLDPSDT</sequence>
<feature type="compositionally biased region" description="Basic and acidic residues" evidence="1">
    <location>
        <begin position="353"/>
        <end position="363"/>
    </location>
</feature>
<evidence type="ECO:0000256" key="1">
    <source>
        <dbReference type="SAM" id="MobiDB-lite"/>
    </source>
</evidence>
<feature type="compositionally biased region" description="Polar residues" evidence="1">
    <location>
        <begin position="486"/>
        <end position="502"/>
    </location>
</feature>
<dbReference type="Proteomes" id="UP000677054">
    <property type="component" value="Unassembled WGS sequence"/>
</dbReference>
<feature type="non-terminal residue" evidence="2">
    <location>
        <position position="502"/>
    </location>
</feature>
<feature type="region of interest" description="Disordered" evidence="1">
    <location>
        <begin position="325"/>
        <end position="366"/>
    </location>
</feature>
<proteinExistence type="predicted"/>
<feature type="region of interest" description="Disordered" evidence="1">
    <location>
        <begin position="1"/>
        <end position="61"/>
    </location>
</feature>
<dbReference type="EMBL" id="CAJPEV010003359">
    <property type="protein sequence ID" value="CAG0899576.1"/>
    <property type="molecule type" value="Genomic_DNA"/>
</dbReference>
<feature type="compositionally biased region" description="Basic residues" evidence="1">
    <location>
        <begin position="115"/>
        <end position="126"/>
    </location>
</feature>
<name>A0A7R9ABT0_9CRUS</name>